<keyword evidence="2" id="KW-1185">Reference proteome</keyword>
<sequence>MNGTKDAKRIVTGHRLPVSLPLPRPVPAVARPPAPFLAQLLATAPMRPAAGGAMADSAYRHAEGSDAKRMPMGYRKTLTV</sequence>
<evidence type="ECO:0000313" key="1">
    <source>
        <dbReference type="EMBL" id="RDE07591.1"/>
    </source>
</evidence>
<name>A0A369W681_9HYPH</name>
<organism evidence="1 2">
    <name type="scientific">Pelagibacterium lacus</name>
    <dbReference type="NCBI Taxonomy" id="2282655"/>
    <lineage>
        <taxon>Bacteria</taxon>
        <taxon>Pseudomonadati</taxon>
        <taxon>Pseudomonadota</taxon>
        <taxon>Alphaproteobacteria</taxon>
        <taxon>Hyphomicrobiales</taxon>
        <taxon>Devosiaceae</taxon>
        <taxon>Pelagibacterium</taxon>
    </lineage>
</organism>
<dbReference type="EMBL" id="QQNH01000054">
    <property type="protein sequence ID" value="RDE07591.1"/>
    <property type="molecule type" value="Genomic_DNA"/>
</dbReference>
<dbReference type="Proteomes" id="UP000253759">
    <property type="component" value="Unassembled WGS sequence"/>
</dbReference>
<reference evidence="2" key="1">
    <citation type="submission" date="2018-07" db="EMBL/GenBank/DDBJ databases">
        <authorList>
            <person name="Liu B.-T."/>
            <person name="Du Z."/>
        </authorList>
    </citation>
    <scope>NUCLEOTIDE SEQUENCE [LARGE SCALE GENOMIC DNA]</scope>
    <source>
        <strain evidence="2">XYN52</strain>
    </source>
</reference>
<comment type="caution">
    <text evidence="1">The sequence shown here is derived from an EMBL/GenBank/DDBJ whole genome shotgun (WGS) entry which is preliminary data.</text>
</comment>
<dbReference type="AlphaFoldDB" id="A0A369W681"/>
<evidence type="ECO:0000313" key="2">
    <source>
        <dbReference type="Proteomes" id="UP000253759"/>
    </source>
</evidence>
<proteinExistence type="predicted"/>
<protein>
    <submittedName>
        <fullName evidence="1">Uncharacterized protein</fullName>
    </submittedName>
</protein>
<gene>
    <name evidence="1" type="ORF">DVH29_15915</name>
</gene>
<accession>A0A369W681</accession>
<dbReference type="RefSeq" id="WP_147276150.1">
    <property type="nucleotide sequence ID" value="NZ_QQNH01000054.1"/>
</dbReference>